<dbReference type="Proteomes" id="UP001497497">
    <property type="component" value="Unassembled WGS sequence"/>
</dbReference>
<keyword evidence="5" id="KW-0106">Calcium</keyword>
<dbReference type="GO" id="GO:0008484">
    <property type="term" value="F:sulfuric ester hydrolase activity"/>
    <property type="evidence" value="ECO:0007669"/>
    <property type="project" value="InterPro"/>
</dbReference>
<keyword evidence="3" id="KW-0479">Metal-binding</keyword>
<dbReference type="Pfam" id="PF00884">
    <property type="entry name" value="Sulfatase"/>
    <property type="match status" value="1"/>
</dbReference>
<comment type="similarity">
    <text evidence="2">Belongs to the sulfatase family.</text>
</comment>
<evidence type="ECO:0000313" key="10">
    <source>
        <dbReference type="Proteomes" id="UP001497497"/>
    </source>
</evidence>
<proteinExistence type="inferred from homology"/>
<keyword evidence="7" id="KW-1133">Transmembrane helix</keyword>
<name>A0AAV2HPA3_LYMST</name>
<dbReference type="Gene3D" id="3.40.720.10">
    <property type="entry name" value="Alkaline Phosphatase, subunit A"/>
    <property type="match status" value="1"/>
</dbReference>
<gene>
    <name evidence="9" type="ORF">GSLYS_00009487001</name>
</gene>
<organism evidence="9 10">
    <name type="scientific">Lymnaea stagnalis</name>
    <name type="common">Great pond snail</name>
    <name type="synonym">Helix stagnalis</name>
    <dbReference type="NCBI Taxonomy" id="6523"/>
    <lineage>
        <taxon>Eukaryota</taxon>
        <taxon>Metazoa</taxon>
        <taxon>Spiralia</taxon>
        <taxon>Lophotrochozoa</taxon>
        <taxon>Mollusca</taxon>
        <taxon>Gastropoda</taxon>
        <taxon>Heterobranchia</taxon>
        <taxon>Euthyneura</taxon>
        <taxon>Panpulmonata</taxon>
        <taxon>Hygrophila</taxon>
        <taxon>Lymnaeoidea</taxon>
        <taxon>Lymnaeidae</taxon>
        <taxon>Lymnaea</taxon>
    </lineage>
</organism>
<dbReference type="InterPro" id="IPR047115">
    <property type="entry name" value="ARSB"/>
</dbReference>
<evidence type="ECO:0000256" key="1">
    <source>
        <dbReference type="ARBA" id="ARBA00001913"/>
    </source>
</evidence>
<dbReference type="SUPFAM" id="SSF53649">
    <property type="entry name" value="Alkaline phosphatase-like"/>
    <property type="match status" value="1"/>
</dbReference>
<feature type="domain" description="Sulfatase N-terminal" evidence="8">
    <location>
        <begin position="39"/>
        <end position="106"/>
    </location>
</feature>
<dbReference type="PANTHER" id="PTHR10342">
    <property type="entry name" value="ARYLSULFATASE"/>
    <property type="match status" value="1"/>
</dbReference>
<dbReference type="GO" id="GO:0046872">
    <property type="term" value="F:metal ion binding"/>
    <property type="evidence" value="ECO:0007669"/>
    <property type="project" value="UniProtKB-KW"/>
</dbReference>
<dbReference type="InterPro" id="IPR017850">
    <property type="entry name" value="Alkaline_phosphatase_core_sf"/>
</dbReference>
<dbReference type="InterPro" id="IPR000917">
    <property type="entry name" value="Sulfatase_N"/>
</dbReference>
<keyword evidence="10" id="KW-1185">Reference proteome</keyword>
<evidence type="ECO:0000256" key="6">
    <source>
        <dbReference type="ARBA" id="ARBA00023180"/>
    </source>
</evidence>
<evidence type="ECO:0000256" key="3">
    <source>
        <dbReference type="ARBA" id="ARBA00022723"/>
    </source>
</evidence>
<comment type="caution">
    <text evidence="9">The sequence shown here is derived from an EMBL/GenBank/DDBJ whole genome shotgun (WGS) entry which is preliminary data.</text>
</comment>
<keyword evidence="7" id="KW-0472">Membrane</keyword>
<keyword evidence="7" id="KW-0812">Transmembrane</keyword>
<feature type="transmembrane region" description="Helical" evidence="7">
    <location>
        <begin position="12"/>
        <end position="30"/>
    </location>
</feature>
<keyword evidence="6" id="KW-0325">Glycoprotein</keyword>
<evidence type="ECO:0000259" key="8">
    <source>
        <dbReference type="Pfam" id="PF00884"/>
    </source>
</evidence>
<evidence type="ECO:0000256" key="7">
    <source>
        <dbReference type="SAM" id="Phobius"/>
    </source>
</evidence>
<comment type="cofactor">
    <cofactor evidence="1">
        <name>Ca(2+)</name>
        <dbReference type="ChEBI" id="CHEBI:29108"/>
    </cofactor>
</comment>
<feature type="non-terminal residue" evidence="9">
    <location>
        <position position="116"/>
    </location>
</feature>
<accession>A0AAV2HPA3</accession>
<evidence type="ECO:0000256" key="4">
    <source>
        <dbReference type="ARBA" id="ARBA00022801"/>
    </source>
</evidence>
<dbReference type="AlphaFoldDB" id="A0AAV2HPA3"/>
<keyword evidence="4" id="KW-0378">Hydrolase</keyword>
<dbReference type="PANTHER" id="PTHR10342:SF273">
    <property type="entry name" value="RE14504P"/>
    <property type="match status" value="1"/>
</dbReference>
<dbReference type="PROSITE" id="PS00523">
    <property type="entry name" value="SULFATASE_1"/>
    <property type="match status" value="1"/>
</dbReference>
<dbReference type="InterPro" id="IPR024607">
    <property type="entry name" value="Sulfatase_CS"/>
</dbReference>
<dbReference type="EMBL" id="CAXITT010000204">
    <property type="protein sequence ID" value="CAL1535527.1"/>
    <property type="molecule type" value="Genomic_DNA"/>
</dbReference>
<evidence type="ECO:0000313" key="9">
    <source>
        <dbReference type="EMBL" id="CAL1535527.1"/>
    </source>
</evidence>
<sequence length="116" mass="12994">MATSSQSQTLLITWVIILFMILCINVKLAALDRSQGNLPHIVFIVADDLGWNDIGFNNPDIISPNIDSLAKSGVILNHAYMQPLCTPSRSAFMTGYYPFRLGFQHIVLRERQNVCV</sequence>
<reference evidence="9 10" key="1">
    <citation type="submission" date="2024-04" db="EMBL/GenBank/DDBJ databases">
        <authorList>
            <consortium name="Genoscope - CEA"/>
            <person name="William W."/>
        </authorList>
    </citation>
    <scope>NUCLEOTIDE SEQUENCE [LARGE SCALE GENOMIC DNA]</scope>
</reference>
<evidence type="ECO:0000256" key="5">
    <source>
        <dbReference type="ARBA" id="ARBA00022837"/>
    </source>
</evidence>
<protein>
    <recommendedName>
        <fullName evidence="8">Sulfatase N-terminal domain-containing protein</fullName>
    </recommendedName>
</protein>
<evidence type="ECO:0000256" key="2">
    <source>
        <dbReference type="ARBA" id="ARBA00008779"/>
    </source>
</evidence>